<dbReference type="EMBL" id="LAVV01006296">
    <property type="protein sequence ID" value="KNZ60347.1"/>
    <property type="molecule type" value="Genomic_DNA"/>
</dbReference>
<organism evidence="1 2">
    <name type="scientific">Puccinia sorghi</name>
    <dbReference type="NCBI Taxonomy" id="27349"/>
    <lineage>
        <taxon>Eukaryota</taxon>
        <taxon>Fungi</taxon>
        <taxon>Dikarya</taxon>
        <taxon>Basidiomycota</taxon>
        <taxon>Pucciniomycotina</taxon>
        <taxon>Pucciniomycetes</taxon>
        <taxon>Pucciniales</taxon>
        <taxon>Pucciniaceae</taxon>
        <taxon>Puccinia</taxon>
    </lineage>
</organism>
<evidence type="ECO:0000313" key="1">
    <source>
        <dbReference type="EMBL" id="KNZ60347.1"/>
    </source>
</evidence>
<evidence type="ECO:0000313" key="2">
    <source>
        <dbReference type="Proteomes" id="UP000037035"/>
    </source>
</evidence>
<proteinExistence type="predicted"/>
<name>A0A0L6VIH6_9BASI</name>
<protein>
    <submittedName>
        <fullName evidence="1">Uncharacterized protein</fullName>
    </submittedName>
</protein>
<reference evidence="1 2" key="1">
    <citation type="submission" date="2015-08" db="EMBL/GenBank/DDBJ databases">
        <title>Next Generation Sequencing and Analysis of the Genome of Puccinia sorghi L Schw, the Causal Agent of Maize Common Rust.</title>
        <authorList>
            <person name="Rochi L."/>
            <person name="Burguener G."/>
            <person name="Darino M."/>
            <person name="Turjanski A."/>
            <person name="Kreff E."/>
            <person name="Dieguez M.J."/>
            <person name="Sacco F."/>
        </authorList>
    </citation>
    <scope>NUCLEOTIDE SEQUENCE [LARGE SCALE GENOMIC DNA]</scope>
    <source>
        <strain evidence="1 2">RO10H11247</strain>
    </source>
</reference>
<sequence length="69" mass="7346">MAPAPTNVQSLQVLFNKVCELLSDLGNVGASIPPLVESLFSQILVPPRPNMSPSYGGTGAPNWPKKIEK</sequence>
<accession>A0A0L6VIH6</accession>
<dbReference type="VEuPathDB" id="FungiDB:VP01_1566g4"/>
<dbReference type="AlphaFoldDB" id="A0A0L6VIH6"/>
<dbReference type="Proteomes" id="UP000037035">
    <property type="component" value="Unassembled WGS sequence"/>
</dbReference>
<gene>
    <name evidence="1" type="ORF">VP01_1566g4</name>
</gene>
<comment type="caution">
    <text evidence="1">The sequence shown here is derived from an EMBL/GenBank/DDBJ whole genome shotgun (WGS) entry which is preliminary data.</text>
</comment>
<keyword evidence="2" id="KW-1185">Reference proteome</keyword>